<dbReference type="CDD" id="cd00027">
    <property type="entry name" value="BRCT"/>
    <property type="match status" value="1"/>
</dbReference>
<gene>
    <name evidence="3" type="ORF">g.12087</name>
</gene>
<evidence type="ECO:0000256" key="1">
    <source>
        <dbReference type="SAM" id="MobiDB-lite"/>
    </source>
</evidence>
<dbReference type="SUPFAM" id="SSF52113">
    <property type="entry name" value="BRCT domain"/>
    <property type="match status" value="2"/>
</dbReference>
<organism evidence="3">
    <name type="scientific">Graphocephala atropunctata</name>
    <dbReference type="NCBI Taxonomy" id="36148"/>
    <lineage>
        <taxon>Eukaryota</taxon>
        <taxon>Metazoa</taxon>
        <taxon>Ecdysozoa</taxon>
        <taxon>Arthropoda</taxon>
        <taxon>Hexapoda</taxon>
        <taxon>Insecta</taxon>
        <taxon>Pterygota</taxon>
        <taxon>Neoptera</taxon>
        <taxon>Paraneoptera</taxon>
        <taxon>Hemiptera</taxon>
        <taxon>Auchenorrhyncha</taxon>
        <taxon>Membracoidea</taxon>
        <taxon>Cicadellidae</taxon>
        <taxon>Cicadellinae</taxon>
        <taxon>Cicadellini</taxon>
        <taxon>Graphocephala</taxon>
    </lineage>
</organism>
<feature type="compositionally biased region" description="Basic and acidic residues" evidence="1">
    <location>
        <begin position="40"/>
        <end position="68"/>
    </location>
</feature>
<dbReference type="InterPro" id="IPR036420">
    <property type="entry name" value="BRCT_dom_sf"/>
</dbReference>
<feature type="domain" description="BRCT" evidence="2">
    <location>
        <begin position="1057"/>
        <end position="1116"/>
    </location>
</feature>
<dbReference type="Gene3D" id="3.40.50.10190">
    <property type="entry name" value="BRCT domain"/>
    <property type="match status" value="2"/>
</dbReference>
<feature type="region of interest" description="Disordered" evidence="1">
    <location>
        <begin position="1"/>
        <end position="20"/>
    </location>
</feature>
<sequence length="1246" mass="140833">KNAPKNALHKINKSSMKITRQKDIQTMLKPMKPSSNCAHDNIKDEMLNESTENKSADNDDKTESTLQKRDSIVKQITDEWNDTKSSSNFSCPLRKNKFSRNVSSNVQSNTSLEVTPIKQDNQRSPGWSRLVNTKKEFHVSERKKLNLKTLSKATPHSTISTNENSSISKRNISFESFTKSLDNYKENKGNSSSVSQPKPVLSHKVKECDVTLEINHLPDAKEGETFLSSKVEQLAKKSIIELNKSLSSDADSPCKGFTSQEQIKSDLKKLTVINVGKHSKNSLTNEKTVLSYETNVQVEASVDQSTADNVNNNLHEVNSKKLHMEVDIDNNKIELQSSKIIEEKHLPDQNLELELNSGRNLDGKTEDGNPYINNEEVQVQKFKVMKRNRDFDSHDHSSICSPERKRMCQDAEVQTSPGRMQSLIEDILKNIWGVEAERKLALFSKSKPTKLHFVEDNLQSRSTDFSNKSHCEGDPKNTINEHCFPNDVTEQNTKKPNKIPSNSEKYLNDSDFVFGTENIDSSLVSNFNKYHIKEIHKMQKPTVIPSALKEKDLVTAPEADPDALTQPYKTPLVPKRPFLTSTSNLYSAVSNPSDSELKRVNEAFENSDVIYPGVTPKEATPWNCSGIGQLECYSENVNKQLNTIGKPSPSKALKEKTNKSRRQLDFVEGCTDSKDMFDADELKENSEAMRKTVEKGSMNFHPYSNEIVPITDHFQENLCILTKSDNLDDHLTKNKLLNSEVIEEKKLLNLMNDQQPNNTVTVNKKQEKEVANPEFRVPEFQDSLKRNGIFTETPDIVFPSEDQELIGNIHVNPKMNKTNPMNKINSNEDFQRHIVIPSPSLDNSSKGKNLTNQHTMKVESVQGPPTSSQKPSLKNEVVNSPHKTNIISENKIVYYDNEFQTAAKSIYVPMMDHRNELDCNDSSMSNASSEDLFIEGTPSQSKKELRQNQKNQFEKHLEPTNIYPTAGASEMLCGNPAPSVSKDFEEDCRTEITEIEHEETQKAALKTKNAQNEICIQNDSVESSQCETENYCFSSSLLTSHQNQVLCYVLKSLNIPFSKTVNEHISHLVVSNSGGYAMPSHKFLLAMALHKPIIKYDWIEDVLKVCKPLPLEPYLAVDHSGVCGVLRAKEDVKRELLKNFAIHIYNTVDNEIQRHQIEEIITLCGGKVVSDLHQFPATPRSLVRVILLSKHLEINSEGVELLSYRDAYEAPLVAVTWLYDTVSQYKVLPLGEYITDAINLFLTDSH</sequence>
<feature type="region of interest" description="Disordered" evidence="1">
    <location>
        <begin position="30"/>
        <end position="68"/>
    </location>
</feature>
<evidence type="ECO:0000313" key="3">
    <source>
        <dbReference type="EMBL" id="JAT09271.1"/>
    </source>
</evidence>
<dbReference type="SMART" id="SM00292">
    <property type="entry name" value="BRCT"/>
    <property type="match status" value="2"/>
</dbReference>
<accession>A0A1B6KCU8</accession>
<proteinExistence type="predicted"/>
<dbReference type="EMBL" id="GEBQ01030706">
    <property type="protein sequence ID" value="JAT09271.1"/>
    <property type="molecule type" value="Transcribed_RNA"/>
</dbReference>
<reference evidence="3" key="1">
    <citation type="submission" date="2015-11" db="EMBL/GenBank/DDBJ databases">
        <title>De novo transcriptome assembly of four potential Pierce s Disease insect vectors from Arizona vineyards.</title>
        <authorList>
            <person name="Tassone E.E."/>
        </authorList>
    </citation>
    <scope>NUCLEOTIDE SEQUENCE</scope>
</reference>
<dbReference type="InterPro" id="IPR001357">
    <property type="entry name" value="BRCT_dom"/>
</dbReference>
<protein>
    <recommendedName>
        <fullName evidence="2">BRCT domain-containing protein</fullName>
    </recommendedName>
</protein>
<feature type="non-terminal residue" evidence="3">
    <location>
        <position position="1"/>
    </location>
</feature>
<dbReference type="AlphaFoldDB" id="A0A1B6KCU8"/>
<name>A0A1B6KCU8_9HEMI</name>
<dbReference type="PROSITE" id="PS50172">
    <property type="entry name" value="BRCT"/>
    <property type="match status" value="2"/>
</dbReference>
<feature type="domain" description="BRCT" evidence="2">
    <location>
        <begin position="1132"/>
        <end position="1235"/>
    </location>
</feature>
<evidence type="ECO:0000259" key="2">
    <source>
        <dbReference type="PROSITE" id="PS50172"/>
    </source>
</evidence>